<feature type="region of interest" description="Disordered" evidence="1">
    <location>
        <begin position="438"/>
        <end position="467"/>
    </location>
</feature>
<proteinExistence type="predicted"/>
<reference evidence="2 3" key="1">
    <citation type="submission" date="2023-08" db="EMBL/GenBank/DDBJ databases">
        <authorList>
            <person name="Palmer J.M."/>
        </authorList>
    </citation>
    <scope>NUCLEOTIDE SEQUENCE [LARGE SCALE GENOMIC DNA]</scope>
    <source>
        <strain evidence="2 3">TWF481</strain>
    </source>
</reference>
<keyword evidence="3" id="KW-1185">Reference proteome</keyword>
<accession>A0AAV9WJH6</accession>
<evidence type="ECO:0008006" key="4">
    <source>
        <dbReference type="Google" id="ProtNLM"/>
    </source>
</evidence>
<evidence type="ECO:0000313" key="2">
    <source>
        <dbReference type="EMBL" id="KAK6509681.1"/>
    </source>
</evidence>
<comment type="caution">
    <text evidence="2">The sequence shown here is derived from an EMBL/GenBank/DDBJ whole genome shotgun (WGS) entry which is preliminary data.</text>
</comment>
<name>A0AAV9WJH6_9PEZI</name>
<protein>
    <recommendedName>
        <fullName evidence="4">XPG-I domain-containing protein</fullName>
    </recommendedName>
</protein>
<evidence type="ECO:0000313" key="3">
    <source>
        <dbReference type="Proteomes" id="UP001370758"/>
    </source>
</evidence>
<dbReference type="AlphaFoldDB" id="A0AAV9WJH6"/>
<dbReference type="EMBL" id="JAVHJL010000002">
    <property type="protein sequence ID" value="KAK6509681.1"/>
    <property type="molecule type" value="Genomic_DNA"/>
</dbReference>
<evidence type="ECO:0000256" key="1">
    <source>
        <dbReference type="SAM" id="MobiDB-lite"/>
    </source>
</evidence>
<sequence length="467" mass="53744">MAPNPQPQSKSNLDDLWTLFSNHSHPTTLSHLATLHHQTHHRPFRIALDQNTWNYTLTRSQELKIQKSQRKSFHRRKRKAQSLAYCNKYTPLQKPTLFRREIDVLVRLMKYISLGIEFYVIFPSPLEREAVGVDGDRYSHANGRVHVWYRILGDLGIRFHAAEVPVAECAWMMERGVVDAVWTNDCEGLAFCGDKGMVVGDCDGEVRVYKMEEVRRRASWEESVLIHILARSGFPVKDVINTDIIQDLFKEAASKLCKCSNQEELDEWFNQLQIPPDLNITLKPPDYEILKAYLHNSVSARSKTPEARLFRQKCRSRMKEIKDTHADALAFYNSNLADRTRRLWEYTRDTFSMKGTHFLELMAGVLLARGELSGGIEDRTSVDEWTVQVSVKIAEQPVLWGLRIKMTEDINGVLVNPVILKILMTGIGNSSNKEIGEDASVALSKENTSVPEKRETKRSPRKKRRMH</sequence>
<gene>
    <name evidence="2" type="ORF">TWF481_004412</name>
</gene>
<dbReference type="Proteomes" id="UP001370758">
    <property type="component" value="Unassembled WGS sequence"/>
</dbReference>
<dbReference type="SUPFAM" id="SSF88723">
    <property type="entry name" value="PIN domain-like"/>
    <property type="match status" value="1"/>
</dbReference>
<organism evidence="2 3">
    <name type="scientific">Arthrobotrys musiformis</name>
    <dbReference type="NCBI Taxonomy" id="47236"/>
    <lineage>
        <taxon>Eukaryota</taxon>
        <taxon>Fungi</taxon>
        <taxon>Dikarya</taxon>
        <taxon>Ascomycota</taxon>
        <taxon>Pezizomycotina</taxon>
        <taxon>Orbiliomycetes</taxon>
        <taxon>Orbiliales</taxon>
        <taxon>Orbiliaceae</taxon>
        <taxon>Arthrobotrys</taxon>
    </lineage>
</organism>
<dbReference type="InterPro" id="IPR029060">
    <property type="entry name" value="PIN-like_dom_sf"/>
</dbReference>